<keyword evidence="2" id="KW-0560">Oxidoreductase</keyword>
<protein>
    <submittedName>
        <fullName evidence="3">Short chain dehydrogenase</fullName>
    </submittedName>
</protein>
<sequence length="255" mass="26870">MSRTAIVTGASRGIGHAVALALAAEGFDIAAIALNDAGRLRALEAEVEALGRRCASFDLDIGDIDAHSGVLAAIDERFGGIDCLVNNAGVSVLNRGDLLDVNAQSYDRCFDINTRGTFFLTQAVARSMTTRAPAAEGARSIVFVTSSNAVVASVERGEYCMSKSASSMAARLFALRLASHGIGVFEVQPGLILTEMTAPSKGKYDALIAEGMTATPRWGQPEDVARVIRTMAAGLLPYTVAQEVRVDGGLMIQRF</sequence>
<evidence type="ECO:0000256" key="1">
    <source>
        <dbReference type="ARBA" id="ARBA00006484"/>
    </source>
</evidence>
<reference evidence="4" key="1">
    <citation type="submission" date="2016-01" db="EMBL/GenBank/DDBJ databases">
        <authorList>
            <person name="Peeters Charlotte."/>
        </authorList>
    </citation>
    <scope>NUCLEOTIDE SEQUENCE [LARGE SCALE GENOMIC DNA]</scope>
</reference>
<dbReference type="AlphaFoldDB" id="A0A158D660"/>
<dbReference type="RefSeq" id="WP_082864575.1">
    <property type="nucleotide sequence ID" value="NZ_FCOI02000034.1"/>
</dbReference>
<dbReference type="PANTHER" id="PTHR43669:SF3">
    <property type="entry name" value="ALCOHOL DEHYDROGENASE, PUTATIVE (AFU_ORTHOLOGUE AFUA_3G03445)-RELATED"/>
    <property type="match status" value="1"/>
</dbReference>
<dbReference type="InterPro" id="IPR002347">
    <property type="entry name" value="SDR_fam"/>
</dbReference>
<comment type="similarity">
    <text evidence="1">Belongs to the short-chain dehydrogenases/reductases (SDR) family.</text>
</comment>
<gene>
    <name evidence="3" type="ORF">AWB76_06511</name>
</gene>
<dbReference type="Gene3D" id="3.40.50.720">
    <property type="entry name" value="NAD(P)-binding Rossmann-like Domain"/>
    <property type="match status" value="1"/>
</dbReference>
<evidence type="ECO:0000313" key="3">
    <source>
        <dbReference type="EMBL" id="SAK90068.1"/>
    </source>
</evidence>
<dbReference type="FunFam" id="3.40.50.720:FF:000084">
    <property type="entry name" value="Short-chain dehydrogenase reductase"/>
    <property type="match status" value="1"/>
</dbReference>
<dbReference type="InterPro" id="IPR036291">
    <property type="entry name" value="NAD(P)-bd_dom_sf"/>
</dbReference>
<proteinExistence type="inferred from homology"/>
<dbReference type="EMBL" id="FCOI02000034">
    <property type="protein sequence ID" value="SAK90068.1"/>
    <property type="molecule type" value="Genomic_DNA"/>
</dbReference>
<dbReference type="GO" id="GO:0016491">
    <property type="term" value="F:oxidoreductase activity"/>
    <property type="evidence" value="ECO:0007669"/>
    <property type="project" value="UniProtKB-KW"/>
</dbReference>
<dbReference type="Proteomes" id="UP000054624">
    <property type="component" value="Unassembled WGS sequence"/>
</dbReference>
<dbReference type="Pfam" id="PF00106">
    <property type="entry name" value="adh_short"/>
    <property type="match status" value="1"/>
</dbReference>
<dbReference type="STRING" id="1777137.AWB76_06511"/>
<name>A0A158D660_9BURK</name>
<keyword evidence="4" id="KW-1185">Reference proteome</keyword>
<dbReference type="PANTHER" id="PTHR43669">
    <property type="entry name" value="5-KETO-D-GLUCONATE 5-REDUCTASE"/>
    <property type="match status" value="1"/>
</dbReference>
<dbReference type="SUPFAM" id="SSF51735">
    <property type="entry name" value="NAD(P)-binding Rossmann-fold domains"/>
    <property type="match status" value="1"/>
</dbReference>
<dbReference type="OrthoDB" id="9806974at2"/>
<evidence type="ECO:0000256" key="2">
    <source>
        <dbReference type="ARBA" id="ARBA00023002"/>
    </source>
</evidence>
<evidence type="ECO:0000313" key="4">
    <source>
        <dbReference type="Proteomes" id="UP000054624"/>
    </source>
</evidence>
<dbReference type="PRINTS" id="PR00081">
    <property type="entry name" value="GDHRDH"/>
</dbReference>
<dbReference type="NCBIfam" id="NF009386">
    <property type="entry name" value="PRK12745.1"/>
    <property type="match status" value="1"/>
</dbReference>
<organism evidence="3 4">
    <name type="scientific">Caballeronia temeraria</name>
    <dbReference type="NCBI Taxonomy" id="1777137"/>
    <lineage>
        <taxon>Bacteria</taxon>
        <taxon>Pseudomonadati</taxon>
        <taxon>Pseudomonadota</taxon>
        <taxon>Betaproteobacteria</taxon>
        <taxon>Burkholderiales</taxon>
        <taxon>Burkholderiaceae</taxon>
        <taxon>Caballeronia</taxon>
    </lineage>
</organism>
<accession>A0A158D660</accession>